<dbReference type="InParanoid" id="A0A1D6K4Y3"/>
<proteinExistence type="predicted"/>
<dbReference type="AlphaFoldDB" id="A0A1D6K4Y3"/>
<name>A0A1D6K4Y3_MAIZE</name>
<protein>
    <submittedName>
        <fullName evidence="1">Uncharacterized protein</fullName>
    </submittedName>
</protein>
<gene>
    <name evidence="1" type="ORF">ZEAMMB73_Zm00001d029406</name>
</gene>
<evidence type="ECO:0000313" key="1">
    <source>
        <dbReference type="EMBL" id="ONL98661.1"/>
    </source>
</evidence>
<dbReference type="SMR" id="A0A1D6K4Y3"/>
<reference evidence="1" key="1">
    <citation type="submission" date="2015-12" db="EMBL/GenBank/DDBJ databases">
        <title>Update maize B73 reference genome by single molecule sequencing technologies.</title>
        <authorList>
            <consortium name="Maize Genome Sequencing Project"/>
            <person name="Ware D."/>
        </authorList>
    </citation>
    <scope>NUCLEOTIDE SEQUENCE [LARGE SCALE GENOMIC DNA]</scope>
    <source>
        <tissue evidence="1">Seedling</tissue>
    </source>
</reference>
<accession>A0A1D6K4Y3</accession>
<organism evidence="1">
    <name type="scientific">Zea mays</name>
    <name type="common">Maize</name>
    <dbReference type="NCBI Taxonomy" id="4577"/>
    <lineage>
        <taxon>Eukaryota</taxon>
        <taxon>Viridiplantae</taxon>
        <taxon>Streptophyta</taxon>
        <taxon>Embryophyta</taxon>
        <taxon>Tracheophyta</taxon>
        <taxon>Spermatophyta</taxon>
        <taxon>Magnoliopsida</taxon>
        <taxon>Liliopsida</taxon>
        <taxon>Poales</taxon>
        <taxon>Poaceae</taxon>
        <taxon>PACMAD clade</taxon>
        <taxon>Panicoideae</taxon>
        <taxon>Andropogonodae</taxon>
        <taxon>Andropogoneae</taxon>
        <taxon>Tripsacinae</taxon>
        <taxon>Zea</taxon>
    </lineage>
</organism>
<dbReference type="EMBL" id="CM007647">
    <property type="protein sequence ID" value="ONL98661.1"/>
    <property type="molecule type" value="Genomic_DNA"/>
</dbReference>
<sequence>MLYCCWHVPIFHGKSYIPSFYMPQRTKYNNMEPDAVDFFGECMNSPQNGRTPLANEIYEQMAVEKERELEEGEAQK</sequence>